<dbReference type="GO" id="GO:0004349">
    <property type="term" value="F:glutamate 5-kinase activity"/>
    <property type="evidence" value="ECO:0007669"/>
    <property type="project" value="UniProtKB-UniRule"/>
</dbReference>
<dbReference type="Proteomes" id="UP000488506">
    <property type="component" value="Unassembled WGS sequence"/>
</dbReference>
<keyword evidence="2 8" id="KW-0028">Amino-acid biosynthesis</keyword>
<dbReference type="InterPro" id="IPR011529">
    <property type="entry name" value="Glu_5kinase"/>
</dbReference>
<comment type="catalytic activity">
    <reaction evidence="8">
        <text>L-glutamate + ATP = L-glutamyl 5-phosphate + ADP</text>
        <dbReference type="Rhea" id="RHEA:14877"/>
        <dbReference type="ChEBI" id="CHEBI:29985"/>
        <dbReference type="ChEBI" id="CHEBI:30616"/>
        <dbReference type="ChEBI" id="CHEBI:58274"/>
        <dbReference type="ChEBI" id="CHEBI:456216"/>
        <dbReference type="EC" id="2.7.2.11"/>
    </reaction>
</comment>
<evidence type="ECO:0000256" key="6">
    <source>
        <dbReference type="ARBA" id="ARBA00022777"/>
    </source>
</evidence>
<dbReference type="PROSITE" id="PS00902">
    <property type="entry name" value="GLUTAMATE_5_KINASE"/>
    <property type="match status" value="1"/>
</dbReference>
<keyword evidence="7 8" id="KW-0067">ATP-binding</keyword>
<dbReference type="AlphaFoldDB" id="A0A833P3A4"/>
<dbReference type="NCBIfam" id="TIGR01027">
    <property type="entry name" value="proB"/>
    <property type="match status" value="1"/>
</dbReference>
<reference evidence="10 11" key="1">
    <citation type="submission" date="2019-12" db="EMBL/GenBank/DDBJ databases">
        <authorList>
            <person name="Wolfe R."/>
            <person name="Danczak R."/>
            <person name="Wilkins M."/>
        </authorList>
    </citation>
    <scope>NUCLEOTIDE SEQUENCE [LARGE SCALE GENOMIC DNA]</scope>
    <source>
        <strain evidence="10">X2_MaxBin.013</strain>
    </source>
</reference>
<feature type="binding site" evidence="8">
    <location>
        <begin position="209"/>
        <end position="215"/>
    </location>
    <ligand>
        <name>ATP</name>
        <dbReference type="ChEBI" id="CHEBI:30616"/>
    </ligand>
</feature>
<evidence type="ECO:0000256" key="4">
    <source>
        <dbReference type="ARBA" id="ARBA00022679"/>
    </source>
</evidence>
<dbReference type="PIRSF" id="PIRSF000729">
    <property type="entry name" value="GK"/>
    <property type="match status" value="1"/>
</dbReference>
<feature type="binding site" evidence="8">
    <location>
        <position position="149"/>
    </location>
    <ligand>
        <name>substrate</name>
    </ligand>
</feature>
<keyword evidence="4 8" id="KW-0808">Transferase</keyword>
<dbReference type="FunFam" id="3.40.1160.10:FF:000018">
    <property type="entry name" value="Glutamate 5-kinase"/>
    <property type="match status" value="1"/>
</dbReference>
<comment type="subcellular location">
    <subcellularLocation>
        <location evidence="8">Cytoplasm</location>
    </subcellularLocation>
</comment>
<dbReference type="GO" id="GO:0005524">
    <property type="term" value="F:ATP binding"/>
    <property type="evidence" value="ECO:0007669"/>
    <property type="project" value="UniProtKB-KW"/>
</dbReference>
<gene>
    <name evidence="8" type="primary">proB</name>
    <name evidence="10" type="ORF">FD145_626</name>
</gene>
<comment type="pathway">
    <text evidence="8">Amino-acid biosynthesis; L-proline biosynthesis; L-glutamate 5-semialdehyde from L-glutamate: step 1/2.</text>
</comment>
<evidence type="ECO:0000256" key="7">
    <source>
        <dbReference type="ARBA" id="ARBA00022840"/>
    </source>
</evidence>
<dbReference type="InterPro" id="IPR036393">
    <property type="entry name" value="AceGlu_kinase-like_sf"/>
</dbReference>
<dbReference type="Pfam" id="PF00696">
    <property type="entry name" value="AA_kinase"/>
    <property type="match status" value="1"/>
</dbReference>
<dbReference type="InterPro" id="IPR001057">
    <property type="entry name" value="Glu/AcGlu_kinase"/>
</dbReference>
<dbReference type="HAMAP" id="MF_00456">
    <property type="entry name" value="ProB"/>
    <property type="match status" value="1"/>
</dbReference>
<proteinExistence type="inferred from homology"/>
<evidence type="ECO:0000256" key="5">
    <source>
        <dbReference type="ARBA" id="ARBA00022741"/>
    </source>
</evidence>
<comment type="caution">
    <text evidence="10">The sequence shown here is derived from an EMBL/GenBank/DDBJ whole genome shotgun (WGS) entry which is preliminary data.</text>
</comment>
<feature type="binding site" evidence="8">
    <location>
        <position position="50"/>
    </location>
    <ligand>
        <name>substrate</name>
    </ligand>
</feature>
<evidence type="ECO:0000256" key="8">
    <source>
        <dbReference type="HAMAP-Rule" id="MF_00456"/>
    </source>
</evidence>
<organism evidence="10 11">
    <name type="scientific">Candidatus Saganbacteria bacterium</name>
    <dbReference type="NCBI Taxonomy" id="2575572"/>
    <lineage>
        <taxon>Bacteria</taxon>
        <taxon>Bacillati</taxon>
        <taxon>Saganbacteria</taxon>
    </lineage>
</organism>
<keyword evidence="6 8" id="KW-0418">Kinase</keyword>
<feature type="binding site" evidence="8">
    <location>
        <begin position="169"/>
        <end position="170"/>
    </location>
    <ligand>
        <name>ATP</name>
        <dbReference type="ChEBI" id="CHEBI:30616"/>
    </ligand>
</feature>
<dbReference type="PRINTS" id="PR00474">
    <property type="entry name" value="GLU5KINASE"/>
</dbReference>
<dbReference type="PANTHER" id="PTHR43654">
    <property type="entry name" value="GLUTAMATE 5-KINASE"/>
    <property type="match status" value="1"/>
</dbReference>
<dbReference type="InterPro" id="IPR041739">
    <property type="entry name" value="G5K_ProB"/>
</dbReference>
<dbReference type="InterPro" id="IPR019797">
    <property type="entry name" value="Glutamate_5-kinase_CS"/>
</dbReference>
<dbReference type="SUPFAM" id="SSF53633">
    <property type="entry name" value="Carbamate kinase-like"/>
    <property type="match status" value="1"/>
</dbReference>
<protein>
    <recommendedName>
        <fullName evidence="8">Glutamate 5-kinase</fullName>
        <ecNumber evidence="8">2.7.2.11</ecNumber>
    </recommendedName>
    <alternativeName>
        <fullName evidence="8">Gamma-glutamyl kinase</fullName>
        <shortName evidence="8">GK</shortName>
    </alternativeName>
</protein>
<dbReference type="UniPathway" id="UPA00098">
    <property type="reaction ID" value="UER00359"/>
</dbReference>
<evidence type="ECO:0000313" key="11">
    <source>
        <dbReference type="Proteomes" id="UP000488506"/>
    </source>
</evidence>
<accession>A0A833P3A4</accession>
<keyword evidence="1 8" id="KW-0963">Cytoplasm</keyword>
<dbReference type="Gene3D" id="3.40.1160.10">
    <property type="entry name" value="Acetylglutamate kinase-like"/>
    <property type="match status" value="2"/>
</dbReference>
<evidence type="ECO:0000313" key="10">
    <source>
        <dbReference type="EMBL" id="KAF0134401.1"/>
    </source>
</evidence>
<evidence type="ECO:0000256" key="3">
    <source>
        <dbReference type="ARBA" id="ARBA00022650"/>
    </source>
</evidence>
<dbReference type="EMBL" id="WPAF01000008">
    <property type="protein sequence ID" value="KAF0134401.1"/>
    <property type="molecule type" value="Genomic_DNA"/>
</dbReference>
<feature type="binding site" evidence="8">
    <location>
        <position position="137"/>
    </location>
    <ligand>
        <name>substrate</name>
    </ligand>
</feature>
<comment type="similarity">
    <text evidence="8">Belongs to the glutamate 5-kinase family.</text>
</comment>
<comment type="function">
    <text evidence="8">Catalyzes the transfer of a phosphate group to glutamate to form L-glutamate 5-phosphate.</text>
</comment>
<dbReference type="GO" id="GO:0055129">
    <property type="term" value="P:L-proline biosynthetic process"/>
    <property type="evidence" value="ECO:0007669"/>
    <property type="project" value="UniProtKB-UniRule"/>
</dbReference>
<keyword evidence="5 8" id="KW-0547">Nucleotide-binding</keyword>
<name>A0A833P3A4_UNCSA</name>
<dbReference type="InterPro" id="IPR005715">
    <property type="entry name" value="Glu_5kinase/COase_Synthase"/>
</dbReference>
<evidence type="ECO:0000256" key="2">
    <source>
        <dbReference type="ARBA" id="ARBA00022605"/>
    </source>
</evidence>
<keyword evidence="3 8" id="KW-0641">Proline biosynthesis</keyword>
<dbReference type="CDD" id="cd04242">
    <property type="entry name" value="AAK_G5K_ProB"/>
    <property type="match status" value="1"/>
</dbReference>
<evidence type="ECO:0000259" key="9">
    <source>
        <dbReference type="Pfam" id="PF00696"/>
    </source>
</evidence>
<evidence type="ECO:0000256" key="1">
    <source>
        <dbReference type="ARBA" id="ARBA00022490"/>
    </source>
</evidence>
<dbReference type="InterPro" id="IPR001048">
    <property type="entry name" value="Asp/Glu/Uridylate_kinase"/>
</dbReference>
<sequence length="258" mass="28038">MANYKTVVVKIGSSTLTTKEGKLDIANLFRLVSEFKEIIKNNIKLIIVTSGAVATGAEKLNLKSKPKSIPEKQAAAAIGQSILMRQYEKAFESYGITVAQILLTRDAIENKERYLNARNTLTKLLEENVVPIVNENDTVAVEEIKFGDNDNLSAMVAELIKANLLLLLTDVDGFYMKTDEGVEFKADVIEEIDQKVTAAAGHSATRVGTGGMATKIEAAKICLKAKIPMVIAHGRMQGVINKIVNGENVGTMFLPKGK</sequence>
<dbReference type="PANTHER" id="PTHR43654:SF1">
    <property type="entry name" value="ISOPENTENYL PHOSPHATE KINASE"/>
    <property type="match status" value="1"/>
</dbReference>
<feature type="binding site" evidence="8">
    <location>
        <position position="10"/>
    </location>
    <ligand>
        <name>ATP</name>
        <dbReference type="ChEBI" id="CHEBI:30616"/>
    </ligand>
</feature>
<feature type="domain" description="Aspartate/glutamate/uridylate kinase" evidence="9">
    <location>
        <begin position="5"/>
        <end position="232"/>
    </location>
</feature>
<dbReference type="GO" id="GO:0005829">
    <property type="term" value="C:cytosol"/>
    <property type="evidence" value="ECO:0007669"/>
    <property type="project" value="TreeGrafter"/>
</dbReference>
<dbReference type="EC" id="2.7.2.11" evidence="8"/>